<proteinExistence type="inferred from homology"/>
<dbReference type="GO" id="GO:0007062">
    <property type="term" value="P:sister chromatid cohesion"/>
    <property type="evidence" value="ECO:0007669"/>
    <property type="project" value="InterPro"/>
</dbReference>
<dbReference type="InterPro" id="IPR006910">
    <property type="entry name" value="Rad21_Rec8_N"/>
</dbReference>
<keyword evidence="8" id="KW-1185">Reference proteome</keyword>
<dbReference type="PANTHER" id="PTHR12585:SF72">
    <property type="entry name" value="MEIOTIC RECOMBINATION PROTEIN REC8"/>
    <property type="match status" value="1"/>
</dbReference>
<evidence type="ECO:0000259" key="6">
    <source>
        <dbReference type="Pfam" id="PF04825"/>
    </source>
</evidence>
<gene>
    <name evidence="7" type="ORF">AMAG_01934</name>
</gene>
<dbReference type="eggNOG" id="KOG1213">
    <property type="taxonomic scope" value="Eukaryota"/>
</dbReference>
<protein>
    <recommendedName>
        <fullName evidence="9">Rad21/Rec8-like protein N-terminal domain-containing protein</fullName>
    </recommendedName>
</protein>
<dbReference type="GO" id="GO:0003682">
    <property type="term" value="F:chromatin binding"/>
    <property type="evidence" value="ECO:0007669"/>
    <property type="project" value="TreeGrafter"/>
</dbReference>
<dbReference type="OrthoDB" id="10071381at2759"/>
<evidence type="ECO:0000313" key="8">
    <source>
        <dbReference type="Proteomes" id="UP000054350"/>
    </source>
</evidence>
<dbReference type="STRING" id="578462.A0A0L0S0D9"/>
<dbReference type="Pfam" id="PF04825">
    <property type="entry name" value="Rad21_Rec8_N"/>
    <property type="match status" value="1"/>
</dbReference>
<dbReference type="InterPro" id="IPR036390">
    <property type="entry name" value="WH_DNA-bd_sf"/>
</dbReference>
<comment type="similarity">
    <text evidence="2">Belongs to the rad21 family.</text>
</comment>
<dbReference type="AlphaFoldDB" id="A0A0L0S0D9"/>
<sequence length="633" mass="68408">MFYKVDVLTRKRNGFGVIWLAGTLGPKAKRLSKKEIISVQIPEACEHVMHPPEPLALRLSSSLLVGVSRIYGQQYTIHYNEVHHLIMRIRQALATYKTQQQFVDLIQPRADVDAITLQEEFDVTLHPTYLTPPVTPPIALAEELYAEPRLEESILSTELGRPVVTPLRAPPTGVMRTPSTVGLSARAERRSMGPGYAASLASTSLLGAEYDVYGHLTESMLDMGLEGIMDLGLVPEVAPQPLPALPPIPPSPVAPPAPFEVPYEIGAPLPPPPPPVLPAVPPSPVPVYHVPPPPLPAFEIPEAAVPPAAAEELEAVPVAPAAARRRRRPALFDVEIAFPVRTLAPEGANIVRLNEEGRSRAAKRQRTAAAAQFLKHIAQPLLADLEPDLAEAMRTARGPVVAPPPPEEAEVPPPEFAELELPPPPPVPEMEVEVPLPPAPPAPPVPPSPLAPEAARLAEIPEYEQFVGLEEELLETEATFAPALPWTVPPRGVTPIRAPEVPGLEFGVSPILPPQIPEPMTPSITEVETIPPLRLPSEELVPFPEVPERPAAPPAEYMSLVEQESQHFLGFMDSLMDAAGTSTLLFDDVVAAAGHTRRAAAEGLFHVLALTSRGIMRVAQDEPYGSIQIERLH</sequence>
<dbReference type="InterPro" id="IPR006909">
    <property type="entry name" value="Rad21/Rec8_C_eu"/>
</dbReference>
<accession>A0A0L0S0D9</accession>
<feature type="domain" description="Rad21/Rec8-like protein N-terminal" evidence="6">
    <location>
        <begin position="1"/>
        <end position="97"/>
    </location>
</feature>
<dbReference type="Pfam" id="PF04824">
    <property type="entry name" value="Rad21_Rec8"/>
    <property type="match status" value="1"/>
</dbReference>
<dbReference type="InterPro" id="IPR039781">
    <property type="entry name" value="Rad21/Rec8-like"/>
</dbReference>
<dbReference type="Gene3D" id="1.10.10.580">
    <property type="entry name" value="Structural maintenance of chromosome 1. Chain E"/>
    <property type="match status" value="1"/>
</dbReference>
<dbReference type="EMBL" id="GG745330">
    <property type="protein sequence ID" value="KNE56092.1"/>
    <property type="molecule type" value="Genomic_DNA"/>
</dbReference>
<evidence type="ECO:0000313" key="7">
    <source>
        <dbReference type="EMBL" id="KNE56092.1"/>
    </source>
</evidence>
<evidence type="ECO:0000256" key="3">
    <source>
        <dbReference type="ARBA" id="ARBA00023242"/>
    </source>
</evidence>
<dbReference type="InterPro" id="IPR023093">
    <property type="entry name" value="ScpA-like_C"/>
</dbReference>
<reference evidence="8" key="2">
    <citation type="submission" date="2009-11" db="EMBL/GenBank/DDBJ databases">
        <title>The Genome Sequence of Allomyces macrogynus strain ATCC 38327.</title>
        <authorList>
            <consortium name="The Broad Institute Genome Sequencing Platform"/>
            <person name="Russ C."/>
            <person name="Cuomo C."/>
            <person name="Shea T."/>
            <person name="Young S.K."/>
            <person name="Zeng Q."/>
            <person name="Koehrsen M."/>
            <person name="Haas B."/>
            <person name="Borodovsky M."/>
            <person name="Guigo R."/>
            <person name="Alvarado L."/>
            <person name="Berlin A."/>
            <person name="Borenstein D."/>
            <person name="Chen Z."/>
            <person name="Engels R."/>
            <person name="Freedman E."/>
            <person name="Gellesch M."/>
            <person name="Goldberg J."/>
            <person name="Griggs A."/>
            <person name="Gujja S."/>
            <person name="Heiman D."/>
            <person name="Hepburn T."/>
            <person name="Howarth C."/>
            <person name="Jen D."/>
            <person name="Larson L."/>
            <person name="Lewis B."/>
            <person name="Mehta T."/>
            <person name="Park D."/>
            <person name="Pearson M."/>
            <person name="Roberts A."/>
            <person name="Saif S."/>
            <person name="Shenoy N."/>
            <person name="Sisk P."/>
            <person name="Stolte C."/>
            <person name="Sykes S."/>
            <person name="Walk T."/>
            <person name="White J."/>
            <person name="Yandava C."/>
            <person name="Burger G."/>
            <person name="Gray M.W."/>
            <person name="Holland P.W.H."/>
            <person name="King N."/>
            <person name="Lang F.B.F."/>
            <person name="Roger A.J."/>
            <person name="Ruiz-Trillo I."/>
            <person name="Lander E."/>
            <person name="Nusbaum C."/>
        </authorList>
    </citation>
    <scope>NUCLEOTIDE SEQUENCE [LARGE SCALE GENOMIC DNA]</scope>
    <source>
        <strain evidence="8">ATCC 38327</strain>
    </source>
</reference>
<evidence type="ECO:0000256" key="2">
    <source>
        <dbReference type="ARBA" id="ARBA00009870"/>
    </source>
</evidence>
<evidence type="ECO:0000259" key="5">
    <source>
        <dbReference type="Pfam" id="PF04824"/>
    </source>
</evidence>
<evidence type="ECO:0000256" key="1">
    <source>
        <dbReference type="ARBA" id="ARBA00004123"/>
    </source>
</evidence>
<comment type="subcellular location">
    <subcellularLocation>
        <location evidence="1">Nucleus</location>
    </subcellularLocation>
</comment>
<dbReference type="VEuPathDB" id="FungiDB:AMAG_01934"/>
<dbReference type="Proteomes" id="UP000054350">
    <property type="component" value="Unassembled WGS sequence"/>
</dbReference>
<name>A0A0L0S0D9_ALLM3</name>
<organism evidence="7 8">
    <name type="scientific">Allomyces macrogynus (strain ATCC 38327)</name>
    <name type="common">Allomyces javanicus var. macrogynus</name>
    <dbReference type="NCBI Taxonomy" id="578462"/>
    <lineage>
        <taxon>Eukaryota</taxon>
        <taxon>Fungi</taxon>
        <taxon>Fungi incertae sedis</taxon>
        <taxon>Blastocladiomycota</taxon>
        <taxon>Blastocladiomycetes</taxon>
        <taxon>Blastocladiales</taxon>
        <taxon>Blastocladiaceae</taxon>
        <taxon>Allomyces</taxon>
    </lineage>
</organism>
<dbReference type="GO" id="GO:0005634">
    <property type="term" value="C:nucleus"/>
    <property type="evidence" value="ECO:0007669"/>
    <property type="project" value="UniProtKB-SubCell"/>
</dbReference>
<dbReference type="GO" id="GO:1990414">
    <property type="term" value="P:replication-born double-strand break repair via sister chromatid exchange"/>
    <property type="evidence" value="ECO:0007669"/>
    <property type="project" value="TreeGrafter"/>
</dbReference>
<dbReference type="GO" id="GO:0008278">
    <property type="term" value="C:cohesin complex"/>
    <property type="evidence" value="ECO:0007669"/>
    <property type="project" value="InterPro"/>
</dbReference>
<evidence type="ECO:0008006" key="9">
    <source>
        <dbReference type="Google" id="ProtNLM"/>
    </source>
</evidence>
<reference evidence="7 8" key="1">
    <citation type="submission" date="2009-11" db="EMBL/GenBank/DDBJ databases">
        <title>Annotation of Allomyces macrogynus ATCC 38327.</title>
        <authorList>
            <consortium name="The Broad Institute Genome Sequencing Platform"/>
            <person name="Russ C."/>
            <person name="Cuomo C."/>
            <person name="Burger G."/>
            <person name="Gray M.W."/>
            <person name="Holland P.W.H."/>
            <person name="King N."/>
            <person name="Lang F.B.F."/>
            <person name="Roger A.J."/>
            <person name="Ruiz-Trillo I."/>
            <person name="Young S.K."/>
            <person name="Zeng Q."/>
            <person name="Gargeya S."/>
            <person name="Fitzgerald M."/>
            <person name="Haas B."/>
            <person name="Abouelleil A."/>
            <person name="Alvarado L."/>
            <person name="Arachchi H.M."/>
            <person name="Berlin A."/>
            <person name="Chapman S.B."/>
            <person name="Gearin G."/>
            <person name="Goldberg J."/>
            <person name="Griggs A."/>
            <person name="Gujja S."/>
            <person name="Hansen M."/>
            <person name="Heiman D."/>
            <person name="Howarth C."/>
            <person name="Larimer J."/>
            <person name="Lui A."/>
            <person name="MacDonald P.J.P."/>
            <person name="McCowen C."/>
            <person name="Montmayeur A."/>
            <person name="Murphy C."/>
            <person name="Neiman D."/>
            <person name="Pearson M."/>
            <person name="Priest M."/>
            <person name="Roberts A."/>
            <person name="Saif S."/>
            <person name="Shea T."/>
            <person name="Sisk P."/>
            <person name="Stolte C."/>
            <person name="Sykes S."/>
            <person name="Wortman J."/>
            <person name="Nusbaum C."/>
            <person name="Birren B."/>
        </authorList>
    </citation>
    <scope>NUCLEOTIDE SEQUENCE [LARGE SCALE GENOMIC DNA]</scope>
    <source>
        <strain evidence="7 8">ATCC 38327</strain>
    </source>
</reference>
<evidence type="ECO:0000256" key="4">
    <source>
        <dbReference type="SAM" id="MobiDB-lite"/>
    </source>
</evidence>
<feature type="region of interest" description="Disordered" evidence="4">
    <location>
        <begin position="399"/>
        <end position="426"/>
    </location>
</feature>
<dbReference type="SUPFAM" id="SSF46785">
    <property type="entry name" value="Winged helix' DNA-binding domain"/>
    <property type="match status" value="1"/>
</dbReference>
<feature type="compositionally biased region" description="Pro residues" evidence="4">
    <location>
        <begin position="401"/>
        <end position="426"/>
    </location>
</feature>
<feature type="domain" description="Rad21/Rec8-like protein C-terminal eukaryotic" evidence="5">
    <location>
        <begin position="592"/>
        <end position="631"/>
    </location>
</feature>
<keyword evidence="3" id="KW-0539">Nucleus</keyword>
<dbReference type="PANTHER" id="PTHR12585">
    <property type="entry name" value="SCC1 / RAD21 FAMILY MEMBER"/>
    <property type="match status" value="1"/>
</dbReference>